<comment type="caution">
    <text evidence="6">The sequence shown here is derived from an EMBL/GenBank/DDBJ whole genome shotgun (WGS) entry which is preliminary data.</text>
</comment>
<dbReference type="GO" id="GO:0006879">
    <property type="term" value="P:intracellular iron ion homeostasis"/>
    <property type="evidence" value="ECO:0007669"/>
    <property type="project" value="UniProtKB-KW"/>
</dbReference>
<dbReference type="Gene3D" id="6.10.140.1960">
    <property type="match status" value="1"/>
</dbReference>
<dbReference type="GO" id="GO:0140737">
    <property type="term" value="C:encapsulin nanocompartment"/>
    <property type="evidence" value="ECO:0007669"/>
    <property type="project" value="UniProtKB-SubCell"/>
</dbReference>
<gene>
    <name evidence="6" type="ORF">A3J78_02545</name>
</gene>
<name>A0A1F5DF09_9BACT</name>
<dbReference type="InterPro" id="IPR054581">
    <property type="entry name" value="EncFtn-like"/>
</dbReference>
<evidence type="ECO:0008006" key="8">
    <source>
        <dbReference type="Google" id="ProtNLM"/>
    </source>
</evidence>
<comment type="subcellular location">
    <subcellularLocation>
        <location evidence="4">Encapsulin nanocompartment</location>
    </subcellularLocation>
</comment>
<keyword evidence="3" id="KW-0408">Iron</keyword>
<keyword evidence="2" id="KW-0479">Metal-binding</keyword>
<dbReference type="Pfam" id="PF22277">
    <property type="entry name" value="EncFtn-like"/>
    <property type="match status" value="1"/>
</dbReference>
<reference evidence="6 7" key="1">
    <citation type="journal article" date="2016" name="Nat. Commun.">
        <title>Thousands of microbial genomes shed light on interconnected biogeochemical processes in an aquifer system.</title>
        <authorList>
            <person name="Anantharaman K."/>
            <person name="Brown C.T."/>
            <person name="Hug L.A."/>
            <person name="Sharon I."/>
            <person name="Castelle C.J."/>
            <person name="Probst A.J."/>
            <person name="Thomas B.C."/>
            <person name="Singh A."/>
            <person name="Wilkins M.J."/>
            <person name="Karaoz U."/>
            <person name="Brodie E.L."/>
            <person name="Williams K.H."/>
            <person name="Hubbard S.S."/>
            <person name="Banfield J.F."/>
        </authorList>
    </citation>
    <scope>NUCLEOTIDE SEQUENCE [LARGE SCALE GENOMIC DNA]</scope>
</reference>
<evidence type="ECO:0000256" key="1">
    <source>
        <dbReference type="ARBA" id="ARBA00022434"/>
    </source>
</evidence>
<evidence type="ECO:0000256" key="2">
    <source>
        <dbReference type="ARBA" id="ARBA00022723"/>
    </source>
</evidence>
<dbReference type="InterPro" id="IPR009078">
    <property type="entry name" value="Ferritin-like_SF"/>
</dbReference>
<dbReference type="SUPFAM" id="SSF47240">
    <property type="entry name" value="Ferritin-like"/>
    <property type="match status" value="1"/>
</dbReference>
<organism evidence="6 7">
    <name type="scientific">Candidatus Beckwithbacteria bacterium RBG_13_35_6</name>
    <dbReference type="NCBI Taxonomy" id="1797456"/>
    <lineage>
        <taxon>Bacteria</taxon>
        <taxon>Candidatus Beckwithiibacteriota</taxon>
    </lineage>
</organism>
<evidence type="ECO:0000313" key="7">
    <source>
        <dbReference type="Proteomes" id="UP000178758"/>
    </source>
</evidence>
<dbReference type="Proteomes" id="UP000178758">
    <property type="component" value="Unassembled WGS sequence"/>
</dbReference>
<keyword evidence="5" id="KW-1284">Encapsulin nanocompartment</keyword>
<dbReference type="AlphaFoldDB" id="A0A1F5DF09"/>
<dbReference type="GO" id="GO:0046872">
    <property type="term" value="F:metal ion binding"/>
    <property type="evidence" value="ECO:0007669"/>
    <property type="project" value="UniProtKB-KW"/>
</dbReference>
<protein>
    <recommendedName>
        <fullName evidence="8">Ferritin</fullName>
    </recommendedName>
</protein>
<sequence length="85" mass="10017">MTYNLTSDAQKQDEKAKNLARVRQSLIEELDAINVYEERVQAINDKGLKKVLAHNRDEEKEHAAMLIEYLRKNDAIFDKKFEEHD</sequence>
<proteinExistence type="predicted"/>
<evidence type="ECO:0000256" key="5">
    <source>
        <dbReference type="ARBA" id="ARBA00033787"/>
    </source>
</evidence>
<accession>A0A1F5DF09</accession>
<keyword evidence="1" id="KW-0409">Iron storage</keyword>
<evidence type="ECO:0000256" key="4">
    <source>
        <dbReference type="ARBA" id="ARBA00033738"/>
    </source>
</evidence>
<dbReference type="EMBL" id="MEZJ01000025">
    <property type="protein sequence ID" value="OGD53782.1"/>
    <property type="molecule type" value="Genomic_DNA"/>
</dbReference>
<evidence type="ECO:0000313" key="6">
    <source>
        <dbReference type="EMBL" id="OGD53782.1"/>
    </source>
</evidence>
<evidence type="ECO:0000256" key="3">
    <source>
        <dbReference type="ARBA" id="ARBA00023004"/>
    </source>
</evidence>